<dbReference type="InterPro" id="IPR035642">
    <property type="entry name" value="MraZ_N"/>
</dbReference>
<gene>
    <name evidence="7" type="primary">mraZ</name>
    <name evidence="9" type="ORF">Fuma_00503</name>
</gene>
<evidence type="ECO:0000256" key="7">
    <source>
        <dbReference type="HAMAP-Rule" id="MF_01008"/>
    </source>
</evidence>
<evidence type="ECO:0000256" key="4">
    <source>
        <dbReference type="ARBA" id="ARBA00023015"/>
    </source>
</evidence>
<dbReference type="CDD" id="cd16320">
    <property type="entry name" value="MraZ_N"/>
    <property type="match status" value="1"/>
</dbReference>
<dbReference type="PROSITE" id="PS51740">
    <property type="entry name" value="SPOVT_ABRB"/>
    <property type="match status" value="2"/>
</dbReference>
<dbReference type="InterPro" id="IPR037914">
    <property type="entry name" value="SpoVT-AbrB_sf"/>
</dbReference>
<evidence type="ECO:0000256" key="1">
    <source>
        <dbReference type="ARBA" id="ARBA00013860"/>
    </source>
</evidence>
<dbReference type="PANTHER" id="PTHR34701">
    <property type="entry name" value="TRANSCRIPTIONAL REGULATOR MRAZ"/>
    <property type="match status" value="1"/>
</dbReference>
<evidence type="ECO:0000256" key="5">
    <source>
        <dbReference type="ARBA" id="ARBA00023125"/>
    </source>
</evidence>
<comment type="subunit">
    <text evidence="7">Forms oligomers.</text>
</comment>
<dbReference type="HAMAP" id="MF_01008">
    <property type="entry name" value="MraZ"/>
    <property type="match status" value="1"/>
</dbReference>
<reference evidence="9 10" key="1">
    <citation type="journal article" date="2016" name="Front. Microbiol.">
        <title>Fuerstia marisgermanicae gen. nov., sp. nov., an Unusual Member of the Phylum Planctomycetes from the German Wadden Sea.</title>
        <authorList>
            <person name="Kohn T."/>
            <person name="Heuer A."/>
            <person name="Jogler M."/>
            <person name="Vollmers J."/>
            <person name="Boedeker C."/>
            <person name="Bunk B."/>
            <person name="Rast P."/>
            <person name="Borchert D."/>
            <person name="Glockner I."/>
            <person name="Freese H.M."/>
            <person name="Klenk H.P."/>
            <person name="Overmann J."/>
            <person name="Kaster A.K."/>
            <person name="Rohde M."/>
            <person name="Wiegand S."/>
            <person name="Jogler C."/>
        </authorList>
    </citation>
    <scope>NUCLEOTIDE SEQUENCE [LARGE SCALE GENOMIC DNA]</scope>
    <source>
        <strain evidence="9 10">NH11</strain>
    </source>
</reference>
<evidence type="ECO:0000313" key="10">
    <source>
        <dbReference type="Proteomes" id="UP000187735"/>
    </source>
</evidence>
<dbReference type="RefSeq" id="WP_077022745.1">
    <property type="nucleotide sequence ID" value="NZ_CP017641.1"/>
</dbReference>
<comment type="subcellular location">
    <subcellularLocation>
        <location evidence="7">Cytoplasm</location>
        <location evidence="7">Nucleoid</location>
    </subcellularLocation>
</comment>
<keyword evidence="6 7" id="KW-0804">Transcription</keyword>
<organism evidence="9 10">
    <name type="scientific">Fuerstiella marisgermanici</name>
    <dbReference type="NCBI Taxonomy" id="1891926"/>
    <lineage>
        <taxon>Bacteria</taxon>
        <taxon>Pseudomonadati</taxon>
        <taxon>Planctomycetota</taxon>
        <taxon>Planctomycetia</taxon>
        <taxon>Planctomycetales</taxon>
        <taxon>Planctomycetaceae</taxon>
        <taxon>Fuerstiella</taxon>
    </lineage>
</organism>
<dbReference type="Pfam" id="PF02381">
    <property type="entry name" value="MraZ"/>
    <property type="match status" value="2"/>
</dbReference>
<dbReference type="PANTHER" id="PTHR34701:SF1">
    <property type="entry name" value="TRANSCRIPTIONAL REGULATOR MRAZ"/>
    <property type="match status" value="1"/>
</dbReference>
<protein>
    <recommendedName>
        <fullName evidence="1 7">Transcriptional regulator MraZ</fullName>
    </recommendedName>
</protein>
<dbReference type="SUPFAM" id="SSF89447">
    <property type="entry name" value="AbrB/MazE/MraZ-like"/>
    <property type="match status" value="1"/>
</dbReference>
<evidence type="ECO:0000256" key="3">
    <source>
        <dbReference type="ARBA" id="ARBA00022737"/>
    </source>
</evidence>
<evidence type="ECO:0000256" key="2">
    <source>
        <dbReference type="ARBA" id="ARBA00022490"/>
    </source>
</evidence>
<evidence type="ECO:0000256" key="6">
    <source>
        <dbReference type="ARBA" id="ARBA00023163"/>
    </source>
</evidence>
<evidence type="ECO:0000313" key="9">
    <source>
        <dbReference type="EMBL" id="APZ90919.1"/>
    </source>
</evidence>
<dbReference type="InterPro" id="IPR038619">
    <property type="entry name" value="MraZ_sf"/>
</dbReference>
<keyword evidence="9" id="KW-0132">Cell division</keyword>
<keyword evidence="9" id="KW-0131">Cell cycle</keyword>
<dbReference type="InterPro" id="IPR003444">
    <property type="entry name" value="MraZ"/>
</dbReference>
<comment type="similarity">
    <text evidence="7">Belongs to the MraZ family.</text>
</comment>
<feature type="domain" description="SpoVT-AbrB" evidence="8">
    <location>
        <begin position="6"/>
        <end position="52"/>
    </location>
</feature>
<dbReference type="GO" id="GO:2000143">
    <property type="term" value="P:negative regulation of DNA-templated transcription initiation"/>
    <property type="evidence" value="ECO:0007669"/>
    <property type="project" value="TreeGrafter"/>
</dbReference>
<dbReference type="Gene3D" id="3.40.1550.20">
    <property type="entry name" value="Transcriptional regulator MraZ domain"/>
    <property type="match status" value="1"/>
</dbReference>
<dbReference type="OrthoDB" id="9807753at2"/>
<keyword evidence="4 7" id="KW-0805">Transcription regulation</keyword>
<proteinExistence type="inferred from homology"/>
<dbReference type="GO" id="GO:0005737">
    <property type="term" value="C:cytoplasm"/>
    <property type="evidence" value="ECO:0007669"/>
    <property type="project" value="UniProtKB-UniRule"/>
</dbReference>
<dbReference type="AlphaFoldDB" id="A0A1P8WA36"/>
<dbReference type="KEGG" id="fmr:Fuma_00503"/>
<keyword evidence="10" id="KW-1185">Reference proteome</keyword>
<dbReference type="GO" id="GO:0000976">
    <property type="term" value="F:transcription cis-regulatory region binding"/>
    <property type="evidence" value="ECO:0007669"/>
    <property type="project" value="TreeGrafter"/>
</dbReference>
<evidence type="ECO:0000259" key="8">
    <source>
        <dbReference type="PROSITE" id="PS51740"/>
    </source>
</evidence>
<sequence length="155" mass="17291">MALTGTFERAIDDKLRLAIPKPLKDAFGVSGSDELFLAPGNEGSLSVYSADGFERFASQLAQVSPGRANVRNFLRLFYARAERVVMDKQNRIRIPERLMSHAGLQHEVVILGVNDHAEIWDAKTWEQFLNGHSEQYDDLTTEALDRAAFGPPMDG</sequence>
<dbReference type="GO" id="GO:0051301">
    <property type="term" value="P:cell division"/>
    <property type="evidence" value="ECO:0007669"/>
    <property type="project" value="UniProtKB-KW"/>
</dbReference>
<dbReference type="GO" id="GO:0009295">
    <property type="term" value="C:nucleoid"/>
    <property type="evidence" value="ECO:0007669"/>
    <property type="project" value="UniProtKB-SubCell"/>
</dbReference>
<keyword evidence="5 7" id="KW-0238">DNA-binding</keyword>
<dbReference type="STRING" id="1891926.Fuma_00503"/>
<dbReference type="GO" id="GO:0003700">
    <property type="term" value="F:DNA-binding transcription factor activity"/>
    <property type="evidence" value="ECO:0007669"/>
    <property type="project" value="UniProtKB-UniRule"/>
</dbReference>
<dbReference type="InterPro" id="IPR035644">
    <property type="entry name" value="MraZ_C"/>
</dbReference>
<dbReference type="Proteomes" id="UP000187735">
    <property type="component" value="Chromosome"/>
</dbReference>
<dbReference type="InterPro" id="IPR020603">
    <property type="entry name" value="MraZ_dom"/>
</dbReference>
<keyword evidence="2 7" id="KW-0963">Cytoplasm</keyword>
<dbReference type="CDD" id="cd16321">
    <property type="entry name" value="MraZ_C"/>
    <property type="match status" value="1"/>
</dbReference>
<keyword evidence="3" id="KW-0677">Repeat</keyword>
<dbReference type="EMBL" id="CP017641">
    <property type="protein sequence ID" value="APZ90919.1"/>
    <property type="molecule type" value="Genomic_DNA"/>
</dbReference>
<dbReference type="InterPro" id="IPR007159">
    <property type="entry name" value="SpoVT-AbrB_dom"/>
</dbReference>
<feature type="domain" description="SpoVT-AbrB" evidence="8">
    <location>
        <begin position="81"/>
        <end position="124"/>
    </location>
</feature>
<accession>A0A1P8WA36</accession>
<name>A0A1P8WA36_9PLAN</name>